<comment type="subunit">
    <text evidence="4">Part of the 50S ribosomal subunit. Homodimer, it forms part of the ribosomal stalk which helps the ribosome interact with GTP-bound translation factors. Forms a heptameric L10(L12)2(L12)2(L12)2 complex, where L10 forms an elongated spine to which the L12 dimers bind in a sequential fashion.</text>
</comment>
<feature type="compositionally biased region" description="Basic and acidic residues" evidence="5">
    <location>
        <begin position="69"/>
        <end position="91"/>
    </location>
</feature>
<keyword evidence="7" id="KW-1185">Reference proteome</keyword>
<evidence type="ECO:0000313" key="6">
    <source>
        <dbReference type="EMBL" id="ASI14052.1"/>
    </source>
</evidence>
<reference evidence="6 7" key="1">
    <citation type="journal article" date="2017" name="Nat. Commun.">
        <title>'ARMAN' archaea depend on association with euryarchaeal host in culture and in situ.</title>
        <authorList>
            <person name="Golyshina O."/>
            <person name="Toshchakov S."/>
            <person name="Makarova K."/>
            <person name="Gavrilov S."/>
            <person name="Korzhenkov A."/>
            <person name="La Cono V."/>
            <person name="Arcadi E."/>
            <person name="Nechitaylo T."/>
            <person name="Ferrer M."/>
            <person name="Kublanov I."/>
            <person name="Wolf Y."/>
            <person name="Yakimov M."/>
            <person name="Golyshin P."/>
            <person name="Slesarev A."/>
            <person name="Kozyavkin S."/>
        </authorList>
    </citation>
    <scope>NUCLEOTIDE SEQUENCE [LARGE SCALE GENOMIC DNA]</scope>
    <source>
        <strain evidence="6 7">Mia14</strain>
    </source>
</reference>
<dbReference type="Gene3D" id="1.10.10.1410">
    <property type="match status" value="1"/>
</dbReference>
<gene>
    <name evidence="4" type="primary">rpl12</name>
    <name evidence="6" type="ORF">Mia14_0754</name>
</gene>
<comment type="function">
    <text evidence="4">Forms part of the ribosomal stalk, playing a central role in the interaction of the ribosome with GTP-bound translation factors.</text>
</comment>
<dbReference type="HAMAP" id="MF_01478">
    <property type="entry name" value="Ribosomal_L12_arch"/>
    <property type="match status" value="1"/>
</dbReference>
<name>A0A218NNM9_9ARCH</name>
<evidence type="ECO:0000256" key="3">
    <source>
        <dbReference type="ARBA" id="ARBA00023274"/>
    </source>
</evidence>
<dbReference type="GO" id="GO:0006414">
    <property type="term" value="P:translational elongation"/>
    <property type="evidence" value="ECO:0007669"/>
    <property type="project" value="InterPro"/>
</dbReference>
<keyword evidence="2 4" id="KW-0689">Ribosomal protein</keyword>
<dbReference type="Pfam" id="PF00428">
    <property type="entry name" value="Ribosomal_60s"/>
    <property type="match status" value="1"/>
</dbReference>
<accession>A0A218NNM9</accession>
<evidence type="ECO:0000256" key="2">
    <source>
        <dbReference type="ARBA" id="ARBA00022980"/>
    </source>
</evidence>
<dbReference type="InterPro" id="IPR022295">
    <property type="entry name" value="Ribosomal_P1_arc"/>
</dbReference>
<organism evidence="6 7">
    <name type="scientific">Candidatus Mancarchaeum acidiphilum</name>
    <dbReference type="NCBI Taxonomy" id="1920749"/>
    <lineage>
        <taxon>Archaea</taxon>
        <taxon>Candidatus Micrarchaeota</taxon>
        <taxon>Candidatus Mancarchaeum</taxon>
    </lineage>
</organism>
<dbReference type="GeneID" id="33314306"/>
<evidence type="ECO:0000256" key="5">
    <source>
        <dbReference type="SAM" id="MobiDB-lite"/>
    </source>
</evidence>
<dbReference type="EMBL" id="CP019964">
    <property type="protein sequence ID" value="ASI14052.1"/>
    <property type="molecule type" value="Genomic_DNA"/>
</dbReference>
<dbReference type="GO" id="GO:1990904">
    <property type="term" value="C:ribonucleoprotein complex"/>
    <property type="evidence" value="ECO:0007669"/>
    <property type="project" value="UniProtKB-KW"/>
</dbReference>
<dbReference type="GO" id="GO:0005840">
    <property type="term" value="C:ribosome"/>
    <property type="evidence" value="ECO:0007669"/>
    <property type="project" value="UniProtKB-KW"/>
</dbReference>
<dbReference type="NCBIfam" id="TIGR03685">
    <property type="entry name" value="ribo_P1_arch"/>
    <property type="match status" value="1"/>
</dbReference>
<protein>
    <recommendedName>
        <fullName evidence="4">Large ribosomal subunit protein P1</fullName>
    </recommendedName>
</protein>
<dbReference type="Proteomes" id="UP000197679">
    <property type="component" value="Chromosome"/>
</dbReference>
<proteinExistence type="inferred from homology"/>
<evidence type="ECO:0000256" key="4">
    <source>
        <dbReference type="HAMAP-Rule" id="MF_01478"/>
    </source>
</evidence>
<dbReference type="GO" id="GO:0003735">
    <property type="term" value="F:structural constituent of ribosome"/>
    <property type="evidence" value="ECO:0007669"/>
    <property type="project" value="InterPro"/>
</dbReference>
<feature type="region of interest" description="Disordered" evidence="5">
    <location>
        <begin position="64"/>
        <end position="102"/>
    </location>
</feature>
<dbReference type="RefSeq" id="WP_088820314.1">
    <property type="nucleotide sequence ID" value="NZ_CP019964.1"/>
</dbReference>
<dbReference type="InterPro" id="IPR038716">
    <property type="entry name" value="P1/P2_N_sf"/>
</dbReference>
<comment type="similarity">
    <text evidence="1 4">Belongs to the eukaryotic ribosomal protein P1/P2 family.</text>
</comment>
<evidence type="ECO:0000256" key="1">
    <source>
        <dbReference type="ARBA" id="ARBA00005436"/>
    </source>
</evidence>
<sequence>MEYVYAAMLLNAAGKDISEQSMTEVIKAAGLTPDEAKVKSVVESLKGVDIKSVIENAQSMQVAAAPGKAEAKAEGKKESKAEAKSEAKSEEEAAGGLAGLFG</sequence>
<dbReference type="KEGG" id="marh:Mia14_0754"/>
<evidence type="ECO:0000313" key="7">
    <source>
        <dbReference type="Proteomes" id="UP000197679"/>
    </source>
</evidence>
<dbReference type="OrthoDB" id="3337at2157"/>
<dbReference type="AlphaFoldDB" id="A0A218NNM9"/>
<dbReference type="FunFam" id="1.10.10.1410:FF:000002">
    <property type="entry name" value="60S acidic ribosomal protein P2"/>
    <property type="match status" value="1"/>
</dbReference>
<keyword evidence="3 4" id="KW-0687">Ribonucleoprotein</keyword>
<dbReference type="InterPro" id="IPR027534">
    <property type="entry name" value="Ribosomal_P1/P2"/>
</dbReference>